<reference evidence="2" key="2">
    <citation type="journal article" date="2015" name="Fish Shellfish Immunol.">
        <title>Early steps in the European eel (Anguilla anguilla)-Vibrio vulnificus interaction in the gills: Role of the RtxA13 toxin.</title>
        <authorList>
            <person name="Callol A."/>
            <person name="Pajuelo D."/>
            <person name="Ebbesson L."/>
            <person name="Teles M."/>
            <person name="MacKenzie S."/>
            <person name="Amaro C."/>
        </authorList>
    </citation>
    <scope>NUCLEOTIDE SEQUENCE</scope>
</reference>
<organism evidence="2">
    <name type="scientific">Anguilla anguilla</name>
    <name type="common">European freshwater eel</name>
    <name type="synonym">Muraena anguilla</name>
    <dbReference type="NCBI Taxonomy" id="7936"/>
    <lineage>
        <taxon>Eukaryota</taxon>
        <taxon>Metazoa</taxon>
        <taxon>Chordata</taxon>
        <taxon>Craniata</taxon>
        <taxon>Vertebrata</taxon>
        <taxon>Euteleostomi</taxon>
        <taxon>Actinopterygii</taxon>
        <taxon>Neopterygii</taxon>
        <taxon>Teleostei</taxon>
        <taxon>Anguilliformes</taxon>
        <taxon>Anguillidae</taxon>
        <taxon>Anguilla</taxon>
    </lineage>
</organism>
<keyword evidence="1" id="KW-1133">Transmembrane helix</keyword>
<evidence type="ECO:0000256" key="1">
    <source>
        <dbReference type="SAM" id="Phobius"/>
    </source>
</evidence>
<accession>A0A0E9RI02</accession>
<name>A0A0E9RI02_ANGAN</name>
<keyword evidence="1" id="KW-0472">Membrane</keyword>
<protein>
    <submittedName>
        <fullName evidence="2">Uncharacterized protein</fullName>
    </submittedName>
</protein>
<dbReference type="EMBL" id="GBXM01080609">
    <property type="protein sequence ID" value="JAH27968.1"/>
    <property type="molecule type" value="Transcribed_RNA"/>
</dbReference>
<keyword evidence="1" id="KW-0812">Transmembrane</keyword>
<evidence type="ECO:0000313" key="2">
    <source>
        <dbReference type="EMBL" id="JAH27968.1"/>
    </source>
</evidence>
<reference evidence="2" key="1">
    <citation type="submission" date="2014-11" db="EMBL/GenBank/DDBJ databases">
        <authorList>
            <person name="Amaro Gonzalez C."/>
        </authorList>
    </citation>
    <scope>NUCLEOTIDE SEQUENCE</scope>
</reference>
<proteinExistence type="predicted"/>
<dbReference type="AlphaFoldDB" id="A0A0E9RI02"/>
<sequence length="61" mass="7128">MAMSSRPRFGNKSNLTLHQTCSFRNVKVVGLFAFLLFFKKNKRCQKLSYFLGQGNKNAKYY</sequence>
<feature type="transmembrane region" description="Helical" evidence="1">
    <location>
        <begin position="21"/>
        <end position="38"/>
    </location>
</feature>